<evidence type="ECO:0000313" key="1">
    <source>
        <dbReference type="EMBL" id="KKR30652.1"/>
    </source>
</evidence>
<sequence length="131" mass="15453">MTLLLPDLVRRIIGVLYHIHEEGGPSLADEDYIEAMRQELGFRNLNFLQNENVVLEYLGKTVGEHVVEFIVEKKILVDLKGQFLLKHPTFYKQMLSYLVKENLPMALIVNFHSRRLELRRVLNPNYNYQLQ</sequence>
<dbReference type="InterPro" id="IPR026350">
    <property type="entry name" value="GxxExxY"/>
</dbReference>
<gene>
    <name evidence="1" type="ORF">UT63_C0095G0003</name>
</gene>
<name>A0A0G0SYJ4_9BACT</name>
<evidence type="ECO:0008006" key="3">
    <source>
        <dbReference type="Google" id="ProtNLM"/>
    </source>
</evidence>
<reference evidence="1 2" key="1">
    <citation type="journal article" date="2015" name="Nature">
        <title>rRNA introns, odd ribosomes, and small enigmatic genomes across a large radiation of phyla.</title>
        <authorList>
            <person name="Brown C.T."/>
            <person name="Hug L.A."/>
            <person name="Thomas B.C."/>
            <person name="Sharon I."/>
            <person name="Castelle C.J."/>
            <person name="Singh A."/>
            <person name="Wilkins M.J."/>
            <person name="Williams K.H."/>
            <person name="Banfield J.F."/>
        </authorList>
    </citation>
    <scope>NUCLEOTIDE SEQUENCE [LARGE SCALE GENOMIC DNA]</scope>
</reference>
<proteinExistence type="predicted"/>
<dbReference type="EMBL" id="LBXN01000095">
    <property type="protein sequence ID" value="KKR30652.1"/>
    <property type="molecule type" value="Genomic_DNA"/>
</dbReference>
<evidence type="ECO:0000313" key="2">
    <source>
        <dbReference type="Proteomes" id="UP000034539"/>
    </source>
</evidence>
<organism evidence="1 2">
    <name type="scientific">Candidatus Gottesmanbacteria bacterium GW2011_GWC2_39_8</name>
    <dbReference type="NCBI Taxonomy" id="1618450"/>
    <lineage>
        <taxon>Bacteria</taxon>
        <taxon>Candidatus Gottesmaniibacteriota</taxon>
    </lineage>
</organism>
<dbReference type="Proteomes" id="UP000034539">
    <property type="component" value="Unassembled WGS sequence"/>
</dbReference>
<protein>
    <recommendedName>
        <fullName evidence="3">GxxExxY protein</fullName>
    </recommendedName>
</protein>
<dbReference type="Pfam" id="PF13366">
    <property type="entry name" value="PDDEXK_3"/>
    <property type="match status" value="1"/>
</dbReference>
<dbReference type="NCBIfam" id="TIGR04256">
    <property type="entry name" value="GxxExxY"/>
    <property type="match status" value="1"/>
</dbReference>
<dbReference type="AlphaFoldDB" id="A0A0G0SYJ4"/>
<accession>A0A0G0SYJ4</accession>
<comment type="caution">
    <text evidence="1">The sequence shown here is derived from an EMBL/GenBank/DDBJ whole genome shotgun (WGS) entry which is preliminary data.</text>
</comment>